<dbReference type="SMART" id="SM00490">
    <property type="entry name" value="HELICc"/>
    <property type="match status" value="1"/>
</dbReference>
<feature type="region of interest" description="Disordered" evidence="6">
    <location>
        <begin position="419"/>
        <end position="549"/>
    </location>
</feature>
<feature type="compositionally biased region" description="Basic and acidic residues" evidence="6">
    <location>
        <begin position="420"/>
        <end position="429"/>
    </location>
</feature>
<dbReference type="PROSITE" id="PS51192">
    <property type="entry name" value="HELICASE_ATP_BIND_1"/>
    <property type="match status" value="1"/>
</dbReference>
<evidence type="ECO:0000256" key="6">
    <source>
        <dbReference type="SAM" id="MobiDB-lite"/>
    </source>
</evidence>
<evidence type="ECO:0000313" key="9">
    <source>
        <dbReference type="EMBL" id="QQR92448.1"/>
    </source>
</evidence>
<evidence type="ECO:0000256" key="4">
    <source>
        <dbReference type="ARBA" id="ARBA00022840"/>
    </source>
</evidence>
<dbReference type="Pfam" id="PF00271">
    <property type="entry name" value="Helicase_C"/>
    <property type="match status" value="1"/>
</dbReference>
<evidence type="ECO:0000259" key="8">
    <source>
        <dbReference type="PROSITE" id="PS51194"/>
    </source>
</evidence>
<dbReference type="GO" id="GO:0003724">
    <property type="term" value="F:RNA helicase activity"/>
    <property type="evidence" value="ECO:0007669"/>
    <property type="project" value="TreeGrafter"/>
</dbReference>
<dbReference type="PANTHER" id="PTHR47959">
    <property type="entry name" value="ATP-DEPENDENT RNA HELICASE RHLE-RELATED"/>
    <property type="match status" value="1"/>
</dbReference>
<feature type="compositionally biased region" description="Basic and acidic residues" evidence="6">
    <location>
        <begin position="469"/>
        <end position="479"/>
    </location>
</feature>
<feature type="compositionally biased region" description="Gly residues" evidence="6">
    <location>
        <begin position="445"/>
        <end position="457"/>
    </location>
</feature>
<dbReference type="InterPro" id="IPR050079">
    <property type="entry name" value="DEAD_box_RNA_helicase"/>
</dbReference>
<dbReference type="PROSITE" id="PS00039">
    <property type="entry name" value="DEAD_ATP_HELICASE"/>
    <property type="match status" value="1"/>
</dbReference>
<dbReference type="AlphaFoldDB" id="A0A7T9DJG0"/>
<feature type="compositionally biased region" description="Gly residues" evidence="6">
    <location>
        <begin position="495"/>
        <end position="505"/>
    </location>
</feature>
<sequence length="549" mass="61175">MTPVKKETHTHKSEDKTHAPHAHAKEHKKEAVPVAIESDNPAATFAQSEIAFPGELMDAVEELGFQSWTEIQAKSIPLIQLGKDVIGQSHTGSGKTAAFGLPILERIHSGKGIQALILVPTRELAEQVMQEMRKFAKYKKLRIEPVYGGVSINPQINYLRTADVVVGTPGRVLDHLERGTLRVEKVHTLVLDEADKMFEMGFIDDMKKIISQIPTEKQTLLFSATMPTEIQMLVKRYMKNPEVVKVQSYVDQGKLLQQFYDIGHDHKKKFPLLMHLINTEKLGLTMIFCSTRRMVDWLVYNLKQQGVKCEAIHGGLSQNQRKHALELFHQQHVNFLVASDVAARGLDIKNVSHVINYDLPRTSQEYIHRIGRTARAGSEGKVISILSQPDYGNFKDIQRDKSLIMKEMPLQDFPFIAFDRPPRGFRPERPGGGVPFGQRGRGGRGRGGFGGNRGGFSRGPREGGFAPRGEGRGFGRRDGAGNPESGEGQPRGPRRFGGGGFGGPRGSREGNFPSRGREGGRPGSFRPRPQRNPNDITDHPIRKKFGDKK</sequence>
<keyword evidence="2 5" id="KW-0378">Hydrolase</keyword>
<name>A0A7T9DJG0_9ARCH</name>
<feature type="region of interest" description="Disordered" evidence="6">
    <location>
        <begin position="1"/>
        <end position="30"/>
    </location>
</feature>
<gene>
    <name evidence="9" type="ORF">IPJ89_04840</name>
</gene>
<dbReference type="SMART" id="SM00487">
    <property type="entry name" value="DEXDc"/>
    <property type="match status" value="1"/>
</dbReference>
<dbReference type="InterPro" id="IPR027417">
    <property type="entry name" value="P-loop_NTPase"/>
</dbReference>
<dbReference type="InterPro" id="IPR011545">
    <property type="entry name" value="DEAD/DEAH_box_helicase_dom"/>
</dbReference>
<reference evidence="9" key="1">
    <citation type="submission" date="2020-11" db="EMBL/GenBank/DDBJ databases">
        <title>Connecting structure to function with the recovery of over 1000 high-quality activated sludge metagenome-assembled genomes encoding full-length rRNA genes using long-read sequencing.</title>
        <authorList>
            <person name="Singleton C.M."/>
            <person name="Petriglieri F."/>
            <person name="Kristensen J.M."/>
            <person name="Kirkegaard R.H."/>
            <person name="Michaelsen T.Y."/>
            <person name="Andersen M.H."/>
            <person name="Karst S.M."/>
            <person name="Dueholm M.S."/>
            <person name="Nielsen P.H."/>
            <person name="Albertsen M."/>
        </authorList>
    </citation>
    <scope>NUCLEOTIDE SEQUENCE</scope>
    <source>
        <strain evidence="9">Fred_18-Q3-R57-64_BAT3C.431</strain>
    </source>
</reference>
<proteinExistence type="inferred from homology"/>
<dbReference type="GO" id="GO:0005829">
    <property type="term" value="C:cytosol"/>
    <property type="evidence" value="ECO:0007669"/>
    <property type="project" value="TreeGrafter"/>
</dbReference>
<dbReference type="EMBL" id="CP064981">
    <property type="protein sequence ID" value="QQR92448.1"/>
    <property type="molecule type" value="Genomic_DNA"/>
</dbReference>
<evidence type="ECO:0000256" key="2">
    <source>
        <dbReference type="ARBA" id="ARBA00022801"/>
    </source>
</evidence>
<evidence type="ECO:0000259" key="7">
    <source>
        <dbReference type="PROSITE" id="PS51192"/>
    </source>
</evidence>
<feature type="compositionally biased region" description="Basic and acidic residues" evidence="6">
    <location>
        <begin position="1"/>
        <end position="18"/>
    </location>
</feature>
<dbReference type="Gene3D" id="3.40.50.300">
    <property type="entry name" value="P-loop containing nucleotide triphosphate hydrolases"/>
    <property type="match status" value="2"/>
</dbReference>
<dbReference type="CDD" id="cd00268">
    <property type="entry name" value="DEADc"/>
    <property type="match status" value="1"/>
</dbReference>
<dbReference type="Pfam" id="PF00270">
    <property type="entry name" value="DEAD"/>
    <property type="match status" value="1"/>
</dbReference>
<dbReference type="GO" id="GO:0005524">
    <property type="term" value="F:ATP binding"/>
    <property type="evidence" value="ECO:0007669"/>
    <property type="project" value="UniProtKB-KW"/>
</dbReference>
<dbReference type="GO" id="GO:0003676">
    <property type="term" value="F:nucleic acid binding"/>
    <property type="evidence" value="ECO:0007669"/>
    <property type="project" value="InterPro"/>
</dbReference>
<dbReference type="InterPro" id="IPR044742">
    <property type="entry name" value="DEAD/DEAH_RhlB"/>
</dbReference>
<evidence type="ECO:0000256" key="3">
    <source>
        <dbReference type="ARBA" id="ARBA00022806"/>
    </source>
</evidence>
<dbReference type="GO" id="GO:0140097">
    <property type="term" value="F:catalytic activity, acting on DNA"/>
    <property type="evidence" value="ECO:0007669"/>
    <property type="project" value="UniProtKB-ARBA"/>
</dbReference>
<dbReference type="PANTHER" id="PTHR47959:SF1">
    <property type="entry name" value="ATP-DEPENDENT RNA HELICASE DBPA"/>
    <property type="match status" value="1"/>
</dbReference>
<feature type="domain" description="Helicase C-terminal" evidence="8">
    <location>
        <begin position="271"/>
        <end position="416"/>
    </location>
</feature>
<protein>
    <submittedName>
        <fullName evidence="9">DEAD/DEAH box helicase</fullName>
    </submittedName>
</protein>
<dbReference type="CDD" id="cd18787">
    <property type="entry name" value="SF2_C_DEAD"/>
    <property type="match status" value="1"/>
</dbReference>
<evidence type="ECO:0000256" key="1">
    <source>
        <dbReference type="ARBA" id="ARBA00022741"/>
    </source>
</evidence>
<feature type="domain" description="Helicase ATP-binding" evidence="7">
    <location>
        <begin position="76"/>
        <end position="244"/>
    </location>
</feature>
<comment type="similarity">
    <text evidence="5">Belongs to the DEAD box helicase family.</text>
</comment>
<dbReference type="SUPFAM" id="SSF52540">
    <property type="entry name" value="P-loop containing nucleoside triphosphate hydrolases"/>
    <property type="match status" value="1"/>
</dbReference>
<dbReference type="Proteomes" id="UP000596004">
    <property type="component" value="Chromosome"/>
</dbReference>
<evidence type="ECO:0000256" key="5">
    <source>
        <dbReference type="RuleBase" id="RU000492"/>
    </source>
</evidence>
<dbReference type="PROSITE" id="PS51194">
    <property type="entry name" value="HELICASE_CTER"/>
    <property type="match status" value="1"/>
</dbReference>
<dbReference type="GO" id="GO:0016787">
    <property type="term" value="F:hydrolase activity"/>
    <property type="evidence" value="ECO:0007669"/>
    <property type="project" value="UniProtKB-KW"/>
</dbReference>
<keyword evidence="3 5" id="KW-0347">Helicase</keyword>
<keyword evidence="1 5" id="KW-0547">Nucleotide-binding</keyword>
<dbReference type="InterPro" id="IPR000629">
    <property type="entry name" value="RNA-helicase_DEAD-box_CS"/>
</dbReference>
<dbReference type="InterPro" id="IPR001650">
    <property type="entry name" value="Helicase_C-like"/>
</dbReference>
<organism evidence="9">
    <name type="scientific">Candidatus Iainarchaeum sp</name>
    <dbReference type="NCBI Taxonomy" id="3101447"/>
    <lineage>
        <taxon>Archaea</taxon>
        <taxon>Candidatus Iainarchaeota</taxon>
        <taxon>Candidatus Iainarchaeia</taxon>
        <taxon>Candidatus Iainarchaeales</taxon>
        <taxon>Candidatus Iainarchaeaceae</taxon>
        <taxon>Candidatus Iainarchaeum</taxon>
    </lineage>
</organism>
<keyword evidence="4 5" id="KW-0067">ATP-binding</keyword>
<dbReference type="InterPro" id="IPR014001">
    <property type="entry name" value="Helicase_ATP-bd"/>
</dbReference>
<accession>A0A7T9DJG0</accession>